<dbReference type="Pfam" id="PF03061">
    <property type="entry name" value="4HBT"/>
    <property type="match status" value="1"/>
</dbReference>
<dbReference type="PROSITE" id="PS51770">
    <property type="entry name" value="HOTDOG_ACOT"/>
    <property type="match status" value="1"/>
</dbReference>
<proteinExistence type="inferred from homology"/>
<keyword evidence="2 3" id="KW-0378">Hydrolase</keyword>
<sequence length="170" mass="17733">MKPHDSEVSATPLTGASVQAHAADVAATAWPPLDRLRQTELVRPGQANHYGTLFGAEGLAMLGKAAYAVAARFTGQAVVMAAASDIVFQRPVPVGSLIHIDAQVVRIGRTSLTVRVSVRLDAAPGTQAPEALQGRFEMVTVDAQGRPTPLRSRSSSSVLGAPPGMAAWTE</sequence>
<dbReference type="CDD" id="cd03442">
    <property type="entry name" value="BFIT_BACH"/>
    <property type="match status" value="1"/>
</dbReference>
<evidence type="ECO:0000256" key="2">
    <source>
        <dbReference type="ARBA" id="ARBA00022801"/>
    </source>
</evidence>
<gene>
    <name evidence="6" type="ORF">Tchar_02273</name>
</gene>
<dbReference type="GO" id="GO:0005829">
    <property type="term" value="C:cytosol"/>
    <property type="evidence" value="ECO:0007669"/>
    <property type="project" value="TreeGrafter"/>
</dbReference>
<protein>
    <submittedName>
        <fullName evidence="6">Thioesterase superfamily protein</fullName>
    </submittedName>
</protein>
<dbReference type="PANTHER" id="PTHR11049">
    <property type="entry name" value="ACYL COENZYME A THIOESTER HYDROLASE"/>
    <property type="match status" value="1"/>
</dbReference>
<name>A0A554X772_9BURK</name>
<evidence type="ECO:0000259" key="5">
    <source>
        <dbReference type="PROSITE" id="PS51770"/>
    </source>
</evidence>
<dbReference type="AlphaFoldDB" id="A0A554X772"/>
<feature type="region of interest" description="Disordered" evidence="4">
    <location>
        <begin position="146"/>
        <end position="170"/>
    </location>
</feature>
<dbReference type="GO" id="GO:0052816">
    <property type="term" value="F:long-chain fatty acyl-CoA hydrolase activity"/>
    <property type="evidence" value="ECO:0007669"/>
    <property type="project" value="TreeGrafter"/>
</dbReference>
<dbReference type="PANTHER" id="PTHR11049:SF24">
    <property type="entry name" value="CYTOSOLIC ACYL COENZYME A THIOESTER HYDROLASE"/>
    <property type="match status" value="1"/>
</dbReference>
<organism evidence="6 7">
    <name type="scientific">Tepidimonas charontis</name>
    <dbReference type="NCBI Taxonomy" id="2267262"/>
    <lineage>
        <taxon>Bacteria</taxon>
        <taxon>Pseudomonadati</taxon>
        <taxon>Pseudomonadota</taxon>
        <taxon>Betaproteobacteria</taxon>
        <taxon>Burkholderiales</taxon>
        <taxon>Tepidimonas</taxon>
    </lineage>
</organism>
<dbReference type="EMBL" id="VJON01000044">
    <property type="protein sequence ID" value="TSE31670.1"/>
    <property type="molecule type" value="Genomic_DNA"/>
</dbReference>
<dbReference type="InterPro" id="IPR006683">
    <property type="entry name" value="Thioestr_dom"/>
</dbReference>
<evidence type="ECO:0000313" key="7">
    <source>
        <dbReference type="Proteomes" id="UP000318294"/>
    </source>
</evidence>
<dbReference type="Gene3D" id="3.10.129.10">
    <property type="entry name" value="Hotdog Thioesterase"/>
    <property type="match status" value="1"/>
</dbReference>
<dbReference type="GO" id="GO:0006637">
    <property type="term" value="P:acyl-CoA metabolic process"/>
    <property type="evidence" value="ECO:0007669"/>
    <property type="project" value="TreeGrafter"/>
</dbReference>
<evidence type="ECO:0000256" key="4">
    <source>
        <dbReference type="SAM" id="MobiDB-lite"/>
    </source>
</evidence>
<reference evidence="6 7" key="1">
    <citation type="submission" date="2019-07" db="EMBL/GenBank/DDBJ databases">
        <title>Tepidimonas charontis SPSP-6 draft genome.</title>
        <authorList>
            <person name="Da Costa M.S."/>
            <person name="Froufe H.J.C."/>
            <person name="Egas C."/>
            <person name="Albuquerque L."/>
        </authorList>
    </citation>
    <scope>NUCLEOTIDE SEQUENCE [LARGE SCALE GENOMIC DNA]</scope>
    <source>
        <strain evidence="6 7">SPSP-6</strain>
    </source>
</reference>
<feature type="domain" description="HotDog ACOT-type" evidence="5">
    <location>
        <begin position="32"/>
        <end position="144"/>
    </location>
</feature>
<evidence type="ECO:0000256" key="3">
    <source>
        <dbReference type="PROSITE-ProRule" id="PRU01106"/>
    </source>
</evidence>
<evidence type="ECO:0000256" key="1">
    <source>
        <dbReference type="ARBA" id="ARBA00010458"/>
    </source>
</evidence>
<dbReference type="GO" id="GO:0009062">
    <property type="term" value="P:fatty acid catabolic process"/>
    <property type="evidence" value="ECO:0007669"/>
    <property type="project" value="TreeGrafter"/>
</dbReference>
<dbReference type="SUPFAM" id="SSF54637">
    <property type="entry name" value="Thioesterase/thiol ester dehydrase-isomerase"/>
    <property type="match status" value="1"/>
</dbReference>
<dbReference type="RefSeq" id="WP_144329134.1">
    <property type="nucleotide sequence ID" value="NZ_VJON01000044.1"/>
</dbReference>
<dbReference type="OrthoDB" id="8894489at2"/>
<comment type="caution">
    <text evidence="6">The sequence shown here is derived from an EMBL/GenBank/DDBJ whole genome shotgun (WGS) entry which is preliminary data.</text>
</comment>
<dbReference type="InterPro" id="IPR033120">
    <property type="entry name" value="HOTDOG_ACOT"/>
</dbReference>
<accession>A0A554X772</accession>
<dbReference type="InterPro" id="IPR029069">
    <property type="entry name" value="HotDog_dom_sf"/>
</dbReference>
<keyword evidence="7" id="KW-1185">Reference proteome</keyword>
<dbReference type="Proteomes" id="UP000318294">
    <property type="component" value="Unassembled WGS sequence"/>
</dbReference>
<dbReference type="InterPro" id="IPR040170">
    <property type="entry name" value="Cytosol_ACT"/>
</dbReference>
<comment type="similarity">
    <text evidence="1">Belongs to the acyl coenzyme A hydrolase family.</text>
</comment>
<evidence type="ECO:0000313" key="6">
    <source>
        <dbReference type="EMBL" id="TSE31670.1"/>
    </source>
</evidence>